<keyword evidence="2" id="KW-1185">Reference proteome</keyword>
<gene>
    <name evidence="1" type="ORF">M9Y10_005697</name>
</gene>
<proteinExistence type="predicted"/>
<reference evidence="1 2" key="1">
    <citation type="submission" date="2024-04" db="EMBL/GenBank/DDBJ databases">
        <title>Tritrichomonas musculus Genome.</title>
        <authorList>
            <person name="Alves-Ferreira E."/>
            <person name="Grigg M."/>
            <person name="Lorenzi H."/>
            <person name="Galac M."/>
        </authorList>
    </citation>
    <scope>NUCLEOTIDE SEQUENCE [LARGE SCALE GENOMIC DNA]</scope>
    <source>
        <strain evidence="1 2">EAF2021</strain>
    </source>
</reference>
<name>A0ABR2JF32_9EUKA</name>
<sequence length="167" mass="19462">MILKRRLDSTWNKIKVVDDNGEMVNAFELDRYGRLTTKFEKKTPRNIKLLLSNTIAKQSQTKPFVLPQISPPPLPMPILPQIQNKGQKLQMPQINYMPPDPLIKKEPVFKEEPTFKEEPLLNGDAQDNDYSDGFESSPIYFNSDDFQFDEFYESFDIFEAFTEDATF</sequence>
<evidence type="ECO:0000313" key="1">
    <source>
        <dbReference type="EMBL" id="KAK8875530.1"/>
    </source>
</evidence>
<dbReference type="Proteomes" id="UP001470230">
    <property type="component" value="Unassembled WGS sequence"/>
</dbReference>
<evidence type="ECO:0000313" key="2">
    <source>
        <dbReference type="Proteomes" id="UP001470230"/>
    </source>
</evidence>
<comment type="caution">
    <text evidence="1">The sequence shown here is derived from an EMBL/GenBank/DDBJ whole genome shotgun (WGS) entry which is preliminary data.</text>
</comment>
<protein>
    <submittedName>
        <fullName evidence="1">Uncharacterized protein</fullName>
    </submittedName>
</protein>
<organism evidence="1 2">
    <name type="scientific">Tritrichomonas musculus</name>
    <dbReference type="NCBI Taxonomy" id="1915356"/>
    <lineage>
        <taxon>Eukaryota</taxon>
        <taxon>Metamonada</taxon>
        <taxon>Parabasalia</taxon>
        <taxon>Tritrichomonadida</taxon>
        <taxon>Tritrichomonadidae</taxon>
        <taxon>Tritrichomonas</taxon>
    </lineage>
</organism>
<dbReference type="EMBL" id="JAPFFF010000012">
    <property type="protein sequence ID" value="KAK8875530.1"/>
    <property type="molecule type" value="Genomic_DNA"/>
</dbReference>
<accession>A0ABR2JF32</accession>